<dbReference type="PANTHER" id="PTHR34220">
    <property type="entry name" value="SENSOR HISTIDINE KINASE YPDA"/>
    <property type="match status" value="1"/>
</dbReference>
<dbReference type="InterPro" id="IPR010559">
    <property type="entry name" value="Sig_transdc_His_kin_internal"/>
</dbReference>
<dbReference type="PANTHER" id="PTHR34220:SF7">
    <property type="entry name" value="SENSOR HISTIDINE KINASE YPDA"/>
    <property type="match status" value="1"/>
</dbReference>
<feature type="transmembrane region" description="Helical" evidence="1">
    <location>
        <begin position="117"/>
        <end position="137"/>
    </location>
</feature>
<sequence>MFEKIKKYRYHILAWSIFIAYETVLVTLMFGIKANPLKYAMHYLINIGLFYLHSELILPFSLKKESRSYWRLLLLILSSLLVYVLLAHLADAAVAFYHSPDKGLNLNLHIRNISSTLYRGIYFLLFSTAYYFTRAYILEKQQSAALREVADRMTIAGKEAEIELSAARNAYLKSQISPHFLFNTLNYIHNNIYKSDPQSAEALRILSRLTRYAIESEHGPEKKALGEEIEQVELLLTLSQIKHTELYVDFNYEPEIAAVEIIPLVLLSLVENMIKHGNLSIAQFPGKILMEITADRFHLRTENLINTGINDTGFHTGLKNIQQRLMHTYGDKASIAYGTSDIRFTVDVVIEEISQTSER</sequence>
<keyword evidence="3" id="KW-0808">Transferase</keyword>
<gene>
    <name evidence="3" type="ORF">SAMN04488023_1108</name>
</gene>
<dbReference type="AlphaFoldDB" id="A0A1H9PKT1"/>
<evidence type="ECO:0000259" key="2">
    <source>
        <dbReference type="Pfam" id="PF06580"/>
    </source>
</evidence>
<accession>A0A1H9PKT1</accession>
<organism evidence="3 4">
    <name type="scientific">Pedobacter rhizosphaerae</name>
    <dbReference type="NCBI Taxonomy" id="390241"/>
    <lineage>
        <taxon>Bacteria</taxon>
        <taxon>Pseudomonadati</taxon>
        <taxon>Bacteroidota</taxon>
        <taxon>Sphingobacteriia</taxon>
        <taxon>Sphingobacteriales</taxon>
        <taxon>Sphingobacteriaceae</taxon>
        <taxon>Pedobacter</taxon>
    </lineage>
</organism>
<feature type="domain" description="Signal transduction histidine kinase internal region" evidence="2">
    <location>
        <begin position="170"/>
        <end position="243"/>
    </location>
</feature>
<dbReference type="STRING" id="390241.SAMN04488023_1108"/>
<proteinExistence type="predicted"/>
<evidence type="ECO:0000313" key="3">
    <source>
        <dbReference type="EMBL" id="SER48778.1"/>
    </source>
</evidence>
<evidence type="ECO:0000313" key="4">
    <source>
        <dbReference type="Proteomes" id="UP000199572"/>
    </source>
</evidence>
<dbReference type="RefSeq" id="WP_139180157.1">
    <property type="nucleotide sequence ID" value="NZ_FOGG01000010.1"/>
</dbReference>
<dbReference type="EMBL" id="FOGG01000010">
    <property type="protein sequence ID" value="SER48778.1"/>
    <property type="molecule type" value="Genomic_DNA"/>
</dbReference>
<reference evidence="3 4" key="1">
    <citation type="submission" date="2016-10" db="EMBL/GenBank/DDBJ databases">
        <authorList>
            <person name="de Groot N.N."/>
        </authorList>
    </citation>
    <scope>NUCLEOTIDE SEQUENCE [LARGE SCALE GENOMIC DNA]</scope>
    <source>
        <strain evidence="3 4">DSM 18610</strain>
    </source>
</reference>
<keyword evidence="1" id="KW-0812">Transmembrane</keyword>
<keyword evidence="1" id="KW-1133">Transmembrane helix</keyword>
<name>A0A1H9PKT1_9SPHI</name>
<dbReference type="GO" id="GO:0000155">
    <property type="term" value="F:phosphorelay sensor kinase activity"/>
    <property type="evidence" value="ECO:0007669"/>
    <property type="project" value="InterPro"/>
</dbReference>
<dbReference type="Pfam" id="PF06580">
    <property type="entry name" value="His_kinase"/>
    <property type="match status" value="1"/>
</dbReference>
<evidence type="ECO:0000256" key="1">
    <source>
        <dbReference type="SAM" id="Phobius"/>
    </source>
</evidence>
<dbReference type="GO" id="GO:0016020">
    <property type="term" value="C:membrane"/>
    <property type="evidence" value="ECO:0007669"/>
    <property type="project" value="InterPro"/>
</dbReference>
<keyword evidence="3" id="KW-0418">Kinase</keyword>
<keyword evidence="4" id="KW-1185">Reference proteome</keyword>
<dbReference type="InterPro" id="IPR050640">
    <property type="entry name" value="Bact_2-comp_sensor_kinase"/>
</dbReference>
<keyword evidence="1" id="KW-0472">Membrane</keyword>
<protein>
    <submittedName>
        <fullName evidence="3">Histidine kinase</fullName>
    </submittedName>
</protein>
<feature type="transmembrane region" description="Helical" evidence="1">
    <location>
        <begin position="12"/>
        <end position="34"/>
    </location>
</feature>
<dbReference type="OrthoDB" id="9792992at2"/>
<dbReference type="Proteomes" id="UP000199572">
    <property type="component" value="Unassembled WGS sequence"/>
</dbReference>
<feature type="transmembrane region" description="Helical" evidence="1">
    <location>
        <begin position="72"/>
        <end position="97"/>
    </location>
</feature>
<feature type="transmembrane region" description="Helical" evidence="1">
    <location>
        <begin position="40"/>
        <end position="60"/>
    </location>
</feature>